<comment type="caution">
    <text evidence="1">The sequence shown here is derived from an EMBL/GenBank/DDBJ whole genome shotgun (WGS) entry which is preliminary data.</text>
</comment>
<gene>
    <name evidence="1" type="ORF">XpiCFBP4643_21810</name>
</gene>
<accession>A0A2S7CT61</accession>
<dbReference type="Proteomes" id="UP000238191">
    <property type="component" value="Unassembled WGS sequence"/>
</dbReference>
<evidence type="ECO:0000313" key="2">
    <source>
        <dbReference type="Proteomes" id="UP000238191"/>
    </source>
</evidence>
<dbReference type="OrthoDB" id="6009173at2"/>
<dbReference type="EMBL" id="MDEI01000030">
    <property type="protein sequence ID" value="PPU64679.1"/>
    <property type="molecule type" value="Genomic_DNA"/>
</dbReference>
<keyword evidence="2" id="KW-1185">Reference proteome</keyword>
<sequence length="129" mass="14042">MSQAVQLLSEVRRLLGTLPDAKVVGSRISGNVAIFEIESHSANTALVVQQLCEAANVSAERIFHLRAPDPFGKTVWILRASAEGFDQIIPGNLQLLGIHLVWHLYGIGEIPAQAANERLDMWYGARVGA</sequence>
<name>A0A2S7CT61_9XANT</name>
<dbReference type="AlphaFoldDB" id="A0A2S7CT61"/>
<proteinExistence type="predicted"/>
<reference evidence="2" key="1">
    <citation type="submission" date="2016-08" db="EMBL/GenBank/DDBJ databases">
        <authorList>
            <person name="Merda D."/>
            <person name="Briand M."/>
            <person name="Taghouti G."/>
            <person name="Carrere S."/>
            <person name="Gouzy J."/>
            <person name="Portier P."/>
            <person name="Jacques M.-A."/>
            <person name="Fischer-Le Saux M."/>
        </authorList>
    </citation>
    <scope>NUCLEOTIDE SEQUENCE [LARGE SCALE GENOMIC DNA]</scope>
    <source>
        <strain evidence="2">CFBP4643</strain>
    </source>
</reference>
<organism evidence="1 2">
    <name type="scientific">Xanthomonas pisi</name>
    <dbReference type="NCBI Taxonomy" id="56457"/>
    <lineage>
        <taxon>Bacteria</taxon>
        <taxon>Pseudomonadati</taxon>
        <taxon>Pseudomonadota</taxon>
        <taxon>Gammaproteobacteria</taxon>
        <taxon>Lysobacterales</taxon>
        <taxon>Lysobacteraceae</taxon>
        <taxon>Xanthomonas</taxon>
    </lineage>
</organism>
<protein>
    <submittedName>
        <fullName evidence="1">Uncharacterized protein</fullName>
    </submittedName>
</protein>
<evidence type="ECO:0000313" key="1">
    <source>
        <dbReference type="EMBL" id="PPU64679.1"/>
    </source>
</evidence>